<dbReference type="AlphaFoldDB" id="B9RXA7"/>
<accession>B9RXA7</accession>
<dbReference type="GO" id="GO:0004523">
    <property type="term" value="F:RNA-DNA hybrid ribonuclease activity"/>
    <property type="evidence" value="ECO:0007669"/>
    <property type="project" value="InterPro"/>
</dbReference>
<dbReference type="EMBL" id="EQ973827">
    <property type="protein sequence ID" value="EEF44012.1"/>
    <property type="molecule type" value="Genomic_DNA"/>
</dbReference>
<gene>
    <name evidence="2" type="ORF">RCOM_1743440</name>
</gene>
<proteinExistence type="predicted"/>
<evidence type="ECO:0000313" key="2">
    <source>
        <dbReference type="EMBL" id="EEF44012.1"/>
    </source>
</evidence>
<sequence>MAKFLQIETFNNEIPFVSRSITTCLSLSKKKNTSKFQIVKPQEKIRRTLYGSKARFWLDKWLINGDILLFHALRPIATTVVNYKSELDHSLRAYILVQIVSTLPPYISGDRDTIYWETSKTGMFSTKSVHKMIVSGSWKAKYVLCACFKGLPWLRIWACEVDNKGCYKPLVDSIRHLIQKDWSFKVHHIYKEANRVVDGLTSLT</sequence>
<dbReference type="Proteomes" id="UP000008311">
    <property type="component" value="Unassembled WGS sequence"/>
</dbReference>
<dbReference type="GO" id="GO:0003676">
    <property type="term" value="F:nucleic acid binding"/>
    <property type="evidence" value="ECO:0007669"/>
    <property type="project" value="InterPro"/>
</dbReference>
<dbReference type="InterPro" id="IPR002156">
    <property type="entry name" value="RNaseH_domain"/>
</dbReference>
<reference evidence="3" key="1">
    <citation type="journal article" date="2010" name="Nat. Biotechnol.">
        <title>Draft genome sequence of the oilseed species Ricinus communis.</title>
        <authorList>
            <person name="Chan A.P."/>
            <person name="Crabtree J."/>
            <person name="Zhao Q."/>
            <person name="Lorenzi H."/>
            <person name="Orvis J."/>
            <person name="Puiu D."/>
            <person name="Melake-Berhan A."/>
            <person name="Jones K.M."/>
            <person name="Redman J."/>
            <person name="Chen G."/>
            <person name="Cahoon E.B."/>
            <person name="Gedil M."/>
            <person name="Stanke M."/>
            <person name="Haas B.J."/>
            <person name="Wortman J.R."/>
            <person name="Fraser-Liggett C.M."/>
            <person name="Ravel J."/>
            <person name="Rabinowicz P.D."/>
        </authorList>
    </citation>
    <scope>NUCLEOTIDE SEQUENCE [LARGE SCALE GENOMIC DNA]</scope>
    <source>
        <strain evidence="3">cv. Hale</strain>
    </source>
</reference>
<dbReference type="InParanoid" id="B9RXA7"/>
<dbReference type="Pfam" id="PF13456">
    <property type="entry name" value="RVT_3"/>
    <property type="match status" value="1"/>
</dbReference>
<keyword evidence="3" id="KW-1185">Reference proteome</keyword>
<feature type="domain" description="RNase H type-1" evidence="1">
    <location>
        <begin position="167"/>
        <end position="200"/>
    </location>
</feature>
<organism evidence="2 3">
    <name type="scientific">Ricinus communis</name>
    <name type="common">Castor bean</name>
    <dbReference type="NCBI Taxonomy" id="3988"/>
    <lineage>
        <taxon>Eukaryota</taxon>
        <taxon>Viridiplantae</taxon>
        <taxon>Streptophyta</taxon>
        <taxon>Embryophyta</taxon>
        <taxon>Tracheophyta</taxon>
        <taxon>Spermatophyta</taxon>
        <taxon>Magnoliopsida</taxon>
        <taxon>eudicotyledons</taxon>
        <taxon>Gunneridae</taxon>
        <taxon>Pentapetalae</taxon>
        <taxon>rosids</taxon>
        <taxon>fabids</taxon>
        <taxon>Malpighiales</taxon>
        <taxon>Euphorbiaceae</taxon>
        <taxon>Acalyphoideae</taxon>
        <taxon>Acalypheae</taxon>
        <taxon>Ricinus</taxon>
    </lineage>
</organism>
<evidence type="ECO:0000313" key="3">
    <source>
        <dbReference type="Proteomes" id="UP000008311"/>
    </source>
</evidence>
<protein>
    <recommendedName>
        <fullName evidence="1">RNase H type-1 domain-containing protein</fullName>
    </recommendedName>
</protein>
<evidence type="ECO:0000259" key="1">
    <source>
        <dbReference type="Pfam" id="PF13456"/>
    </source>
</evidence>
<name>B9RXA7_RICCO</name>